<proteinExistence type="predicted"/>
<gene>
    <name evidence="1" type="ORF">Patl1_16883</name>
</gene>
<name>A0ACC1B8H5_9ROSI</name>
<evidence type="ECO:0000313" key="2">
    <source>
        <dbReference type="Proteomes" id="UP001164250"/>
    </source>
</evidence>
<sequence>MISQQRQEIRHPPSTSSSLSIFTNYPLLSALVSFFIAQSIKFFTCWYKERRWDLKQLIGSGGMPSSHSATVTALALAIGLQEGFGGSLFAISLILACIIFNVEITVAGDVRCNWCKTSSWAPGRVDSFQVLNQIVYELPSEHPLAESRPLRELLGHTPPQVIAGGLLGIVTAVMGHVIIFFSGQS</sequence>
<keyword evidence="2" id="KW-1185">Reference proteome</keyword>
<dbReference type="EMBL" id="CM047902">
    <property type="protein sequence ID" value="KAJ0095138.1"/>
    <property type="molecule type" value="Genomic_DNA"/>
</dbReference>
<dbReference type="Proteomes" id="UP001164250">
    <property type="component" value="Chromosome 6"/>
</dbReference>
<accession>A0ACC1B8H5</accession>
<protein>
    <submittedName>
        <fullName evidence="1">Uncharacterized protein</fullName>
    </submittedName>
</protein>
<organism evidence="1 2">
    <name type="scientific">Pistacia atlantica</name>
    <dbReference type="NCBI Taxonomy" id="434234"/>
    <lineage>
        <taxon>Eukaryota</taxon>
        <taxon>Viridiplantae</taxon>
        <taxon>Streptophyta</taxon>
        <taxon>Embryophyta</taxon>
        <taxon>Tracheophyta</taxon>
        <taxon>Spermatophyta</taxon>
        <taxon>Magnoliopsida</taxon>
        <taxon>eudicotyledons</taxon>
        <taxon>Gunneridae</taxon>
        <taxon>Pentapetalae</taxon>
        <taxon>rosids</taxon>
        <taxon>malvids</taxon>
        <taxon>Sapindales</taxon>
        <taxon>Anacardiaceae</taxon>
        <taxon>Pistacia</taxon>
    </lineage>
</organism>
<evidence type="ECO:0000313" key="1">
    <source>
        <dbReference type="EMBL" id="KAJ0095138.1"/>
    </source>
</evidence>
<comment type="caution">
    <text evidence="1">The sequence shown here is derived from an EMBL/GenBank/DDBJ whole genome shotgun (WGS) entry which is preliminary data.</text>
</comment>
<reference evidence="2" key="1">
    <citation type="journal article" date="2023" name="G3 (Bethesda)">
        <title>Genome assembly and association tests identify interacting loci associated with vigor, precocity, and sex in interspecific pistachio rootstocks.</title>
        <authorList>
            <person name="Palmer W."/>
            <person name="Jacygrad E."/>
            <person name="Sagayaradj S."/>
            <person name="Cavanaugh K."/>
            <person name="Han R."/>
            <person name="Bertier L."/>
            <person name="Beede B."/>
            <person name="Kafkas S."/>
            <person name="Golino D."/>
            <person name="Preece J."/>
            <person name="Michelmore R."/>
        </authorList>
    </citation>
    <scope>NUCLEOTIDE SEQUENCE [LARGE SCALE GENOMIC DNA]</scope>
</reference>